<reference evidence="1" key="1">
    <citation type="submission" date="2023-08" db="EMBL/GenBank/DDBJ databases">
        <title>Black Yeasts Isolated from many extreme environments.</title>
        <authorList>
            <person name="Coleine C."/>
            <person name="Stajich J.E."/>
            <person name="Selbmann L."/>
        </authorList>
    </citation>
    <scope>NUCLEOTIDE SEQUENCE</scope>
    <source>
        <strain evidence="1">CCFEE 5401</strain>
    </source>
</reference>
<comment type="caution">
    <text evidence="1">The sequence shown here is derived from an EMBL/GenBank/DDBJ whole genome shotgun (WGS) entry which is preliminary data.</text>
</comment>
<gene>
    <name evidence="1" type="ORF">LTR62_007839</name>
</gene>
<protein>
    <submittedName>
        <fullName evidence="1">Uncharacterized protein</fullName>
    </submittedName>
</protein>
<proteinExistence type="predicted"/>
<organism evidence="1 2">
    <name type="scientific">Meristemomyces frigidus</name>
    <dbReference type="NCBI Taxonomy" id="1508187"/>
    <lineage>
        <taxon>Eukaryota</taxon>
        <taxon>Fungi</taxon>
        <taxon>Dikarya</taxon>
        <taxon>Ascomycota</taxon>
        <taxon>Pezizomycotina</taxon>
        <taxon>Dothideomycetes</taxon>
        <taxon>Dothideomycetidae</taxon>
        <taxon>Mycosphaerellales</taxon>
        <taxon>Teratosphaeriaceae</taxon>
        <taxon>Meristemomyces</taxon>
    </lineage>
</organism>
<sequence>MLSQMGKWLFTRLPPLNVDAAPASSTNTAYRIGMHERLLTPADQLVTARTAPHAGDLVPAAGVDSTTVVNYAYWINGEEEDGEDQTEAYFSTMPSGFESNDNLFRRRSTNIVCKPYLLSRIHQAWGREAEHCLMPEVQPDGAAPGWHYKLLKALAKIAFLGTLDEINDLLWQKVMGRQLWRVENVVTVREVYAVLLALKAKGLSTGTLSDD</sequence>
<name>A0AAN7TAB5_9PEZI</name>
<dbReference type="EMBL" id="JAVRRL010000078">
    <property type="protein sequence ID" value="KAK5108779.1"/>
    <property type="molecule type" value="Genomic_DNA"/>
</dbReference>
<evidence type="ECO:0000313" key="1">
    <source>
        <dbReference type="EMBL" id="KAK5108779.1"/>
    </source>
</evidence>
<dbReference type="Proteomes" id="UP001310890">
    <property type="component" value="Unassembled WGS sequence"/>
</dbReference>
<dbReference type="AlphaFoldDB" id="A0AAN7TAB5"/>
<accession>A0AAN7TAB5</accession>
<evidence type="ECO:0000313" key="2">
    <source>
        <dbReference type="Proteomes" id="UP001310890"/>
    </source>
</evidence>